<dbReference type="InterPro" id="IPR004347">
    <property type="entry name" value="Pup_ligase/deamidase"/>
</dbReference>
<organism evidence="1 2">
    <name type="scientific">Mobiluncus mulieris</name>
    <dbReference type="NCBI Taxonomy" id="2052"/>
    <lineage>
        <taxon>Bacteria</taxon>
        <taxon>Bacillati</taxon>
        <taxon>Actinomycetota</taxon>
        <taxon>Actinomycetes</taxon>
        <taxon>Actinomycetales</taxon>
        <taxon>Actinomycetaceae</taxon>
        <taxon>Mobiluncus</taxon>
    </lineage>
</organism>
<proteinExistence type="predicted"/>
<dbReference type="Proteomes" id="UP000575397">
    <property type="component" value="Unassembled WGS sequence"/>
</dbReference>
<name>A0A7Y0US84_9ACTO</name>
<protein>
    <submittedName>
        <fullName evidence="1">Proteasome accessory factor PafA2 family protein</fullName>
    </submittedName>
</protein>
<dbReference type="AlphaFoldDB" id="A0A7Y0US84"/>
<keyword evidence="1" id="KW-0647">Proteasome</keyword>
<dbReference type="GO" id="GO:0005524">
    <property type="term" value="F:ATP binding"/>
    <property type="evidence" value="ECO:0007669"/>
    <property type="project" value="TreeGrafter"/>
</dbReference>
<reference evidence="1 2" key="1">
    <citation type="submission" date="2020-04" db="EMBL/GenBank/DDBJ databases">
        <title>Antimicrobial susceptibility and clonality of vaginal-derived multi-drug resistant Mobiluncus isolates in China.</title>
        <authorList>
            <person name="Zhang X."/>
        </authorList>
    </citation>
    <scope>NUCLEOTIDE SEQUENCE [LARGE SCALE GENOMIC DNA]</scope>
    <source>
        <strain evidence="1 2">12</strain>
    </source>
</reference>
<evidence type="ECO:0000313" key="1">
    <source>
        <dbReference type="EMBL" id="NMX02779.1"/>
    </source>
</evidence>
<dbReference type="EMBL" id="JABCUS010000004">
    <property type="protein sequence ID" value="NMX02779.1"/>
    <property type="molecule type" value="Genomic_DNA"/>
</dbReference>
<dbReference type="PANTHER" id="PTHR42307:SF3">
    <property type="entry name" value="PUP--PROTEIN LIGASE"/>
    <property type="match status" value="1"/>
</dbReference>
<evidence type="ECO:0000313" key="2">
    <source>
        <dbReference type="Proteomes" id="UP000575397"/>
    </source>
</evidence>
<gene>
    <name evidence="1" type="ORF">HHJ77_02225</name>
</gene>
<dbReference type="GO" id="GO:0010498">
    <property type="term" value="P:proteasomal protein catabolic process"/>
    <property type="evidence" value="ECO:0007669"/>
    <property type="project" value="InterPro"/>
</dbReference>
<comment type="caution">
    <text evidence="1">The sequence shown here is derived from an EMBL/GenBank/DDBJ whole genome shotgun (WGS) entry which is preliminary data.</text>
</comment>
<sequence>MTKLTYLDSLPPRILGIETEYGVLAAGQDGRRVVDADTVGRELFAPIHQRYQASSVFLENGGRLYLDVGSHPEYATAECLDLQDILAQDRAGAEILRDMAAAASQRLTDQTGIPTQVHLLKNNLDSAGNSCGCHENYLLYRTSQFRALADALVTFLVTRQIFLGAGALLRIQGETKFCLSQRAFQIDDTVSAATTTTRPLVNTRDEPHGDAKLYRRLHVIVGDSNVLESPTRAKIAMMNLLLGALEAGGDFSDIALNNPIGALQEITQNLPHQGKPLELVSGKQFTALELQAEFCSRLSRIYSEATLPAGYREVLHEWQAWIKALAAGDYLALSGVLDWPTKLTLLEKLRSRQGLTWGDSKLARLDLAYHDLVAGLNLESRGLAQRLTATHEVETAKTTPPQNTRATLRGRFIRCAQDHNLQFQADWTKLRLRGKAGGDITLSNPFATESESVAKLLRAMETL</sequence>
<dbReference type="GO" id="GO:0000502">
    <property type="term" value="C:proteasome complex"/>
    <property type="evidence" value="ECO:0007669"/>
    <property type="project" value="UniProtKB-KW"/>
</dbReference>
<dbReference type="GO" id="GO:0019941">
    <property type="term" value="P:modification-dependent protein catabolic process"/>
    <property type="evidence" value="ECO:0007669"/>
    <property type="project" value="InterPro"/>
</dbReference>
<dbReference type="GO" id="GO:0070490">
    <property type="term" value="P:protein pupylation"/>
    <property type="evidence" value="ECO:0007669"/>
    <property type="project" value="TreeGrafter"/>
</dbReference>
<accession>A0A7Y0US84</accession>
<dbReference type="RefSeq" id="WP_169762234.1">
    <property type="nucleotide sequence ID" value="NZ_JABCUQ010000022.1"/>
</dbReference>
<dbReference type="Pfam" id="PF03136">
    <property type="entry name" value="Pup_ligase"/>
    <property type="match status" value="1"/>
</dbReference>
<dbReference type="PANTHER" id="PTHR42307">
    <property type="entry name" value="PUP DEAMIDASE/DEPUPYLASE"/>
    <property type="match status" value="1"/>
</dbReference>